<evidence type="ECO:0000313" key="2">
    <source>
        <dbReference type="WBParaSite" id="PgR004_g218_t04"/>
    </source>
</evidence>
<keyword evidence="1" id="KW-1185">Reference proteome</keyword>
<dbReference type="WBParaSite" id="PgR004_g218_t04">
    <property type="protein sequence ID" value="PgR004_g218_t04"/>
    <property type="gene ID" value="PgR004_g218"/>
</dbReference>
<proteinExistence type="predicted"/>
<dbReference type="Proteomes" id="UP000887569">
    <property type="component" value="Unplaced"/>
</dbReference>
<dbReference type="AlphaFoldDB" id="A0A915ADL6"/>
<protein>
    <submittedName>
        <fullName evidence="2">Reverse transcriptase domain-containing protein</fullName>
    </submittedName>
</protein>
<evidence type="ECO:0000313" key="1">
    <source>
        <dbReference type="Proteomes" id="UP000887569"/>
    </source>
</evidence>
<name>A0A915ADL6_PARUN</name>
<reference evidence="2" key="1">
    <citation type="submission" date="2022-11" db="UniProtKB">
        <authorList>
            <consortium name="WormBaseParasite"/>
        </authorList>
    </citation>
    <scope>IDENTIFICATION</scope>
</reference>
<sequence>MLIEKIGEYNLPLCLLFTDYEKDFDSAEHAYLWRSLESASTHLPMISTLQEIQSKSITAIFVHEKRKQVKGGVRQGDCVFPLLFNAALQLVFDELDGKTKV</sequence>
<accession>A0A915ADL6</accession>
<organism evidence="1 2">
    <name type="scientific">Parascaris univalens</name>
    <name type="common">Nematode worm</name>
    <dbReference type="NCBI Taxonomy" id="6257"/>
    <lineage>
        <taxon>Eukaryota</taxon>
        <taxon>Metazoa</taxon>
        <taxon>Ecdysozoa</taxon>
        <taxon>Nematoda</taxon>
        <taxon>Chromadorea</taxon>
        <taxon>Rhabditida</taxon>
        <taxon>Spirurina</taxon>
        <taxon>Ascaridomorpha</taxon>
        <taxon>Ascaridoidea</taxon>
        <taxon>Ascarididae</taxon>
        <taxon>Parascaris</taxon>
    </lineage>
</organism>